<dbReference type="PANTHER" id="PTHR42059">
    <property type="entry name" value="TNT DOMAIN-CONTAINING PROTEIN"/>
    <property type="match status" value="1"/>
</dbReference>
<protein>
    <recommendedName>
        <fullName evidence="1">TNT domain-containing protein</fullName>
    </recommendedName>
</protein>
<dbReference type="Proteomes" id="UP001221757">
    <property type="component" value="Unassembled WGS sequence"/>
</dbReference>
<name>A0AAD7GZV3_MYCRO</name>
<dbReference type="InterPro" id="IPR025331">
    <property type="entry name" value="TNT"/>
</dbReference>
<evidence type="ECO:0000313" key="2">
    <source>
        <dbReference type="EMBL" id="KAJ7709029.1"/>
    </source>
</evidence>
<dbReference type="GO" id="GO:0050135">
    <property type="term" value="F:NADP+ nucleosidase activity"/>
    <property type="evidence" value="ECO:0007669"/>
    <property type="project" value="InterPro"/>
</dbReference>
<dbReference type="Pfam" id="PF14021">
    <property type="entry name" value="TNT"/>
    <property type="match status" value="1"/>
</dbReference>
<evidence type="ECO:0000313" key="3">
    <source>
        <dbReference type="Proteomes" id="UP001221757"/>
    </source>
</evidence>
<feature type="non-terminal residue" evidence="2">
    <location>
        <position position="1"/>
    </location>
</feature>
<sequence>CHGAVGNDPQYHCGDARLGPATLPSIVPLSSMIDEFYDRLGGLCPGAFLEKWWNESTGYYAYPPADGFQLSIVTTLTPALDGGNLTLEPGMRVDRFGSEEGRYLAPAYTPFAQRALPPWSLNDPEKGYPPSNYHLYQVERSFTVRSGTIAAWFGQSGQGAQYLATESISKLVDEGFLSRV</sequence>
<dbReference type="PANTHER" id="PTHR42059:SF1">
    <property type="entry name" value="TNT DOMAIN-CONTAINING PROTEIN"/>
    <property type="match status" value="1"/>
</dbReference>
<evidence type="ECO:0000259" key="1">
    <source>
        <dbReference type="Pfam" id="PF14021"/>
    </source>
</evidence>
<reference evidence="2" key="1">
    <citation type="submission" date="2023-03" db="EMBL/GenBank/DDBJ databases">
        <title>Massive genome expansion in bonnet fungi (Mycena s.s.) driven by repeated elements and novel gene families across ecological guilds.</title>
        <authorList>
            <consortium name="Lawrence Berkeley National Laboratory"/>
            <person name="Harder C.B."/>
            <person name="Miyauchi S."/>
            <person name="Viragh M."/>
            <person name="Kuo A."/>
            <person name="Thoen E."/>
            <person name="Andreopoulos B."/>
            <person name="Lu D."/>
            <person name="Skrede I."/>
            <person name="Drula E."/>
            <person name="Henrissat B."/>
            <person name="Morin E."/>
            <person name="Kohler A."/>
            <person name="Barry K."/>
            <person name="LaButti K."/>
            <person name="Morin E."/>
            <person name="Salamov A."/>
            <person name="Lipzen A."/>
            <person name="Mereny Z."/>
            <person name="Hegedus B."/>
            <person name="Baldrian P."/>
            <person name="Stursova M."/>
            <person name="Weitz H."/>
            <person name="Taylor A."/>
            <person name="Grigoriev I.V."/>
            <person name="Nagy L.G."/>
            <person name="Martin F."/>
            <person name="Kauserud H."/>
        </authorList>
    </citation>
    <scope>NUCLEOTIDE SEQUENCE</scope>
    <source>
        <strain evidence="2">CBHHK067</strain>
    </source>
</reference>
<proteinExistence type="predicted"/>
<feature type="domain" description="TNT" evidence="1">
    <location>
        <begin position="86"/>
        <end position="180"/>
    </location>
</feature>
<feature type="non-terminal residue" evidence="2">
    <location>
        <position position="180"/>
    </location>
</feature>
<comment type="caution">
    <text evidence="2">The sequence shown here is derived from an EMBL/GenBank/DDBJ whole genome shotgun (WGS) entry which is preliminary data.</text>
</comment>
<accession>A0AAD7GZV3</accession>
<keyword evidence="3" id="KW-1185">Reference proteome</keyword>
<dbReference type="AlphaFoldDB" id="A0AAD7GZV3"/>
<gene>
    <name evidence="2" type="ORF">B0H17DRAFT_860166</name>
</gene>
<dbReference type="EMBL" id="JARKIE010000003">
    <property type="protein sequence ID" value="KAJ7709029.1"/>
    <property type="molecule type" value="Genomic_DNA"/>
</dbReference>
<organism evidence="2 3">
    <name type="scientific">Mycena rosella</name>
    <name type="common">Pink bonnet</name>
    <name type="synonym">Agaricus rosellus</name>
    <dbReference type="NCBI Taxonomy" id="1033263"/>
    <lineage>
        <taxon>Eukaryota</taxon>
        <taxon>Fungi</taxon>
        <taxon>Dikarya</taxon>
        <taxon>Basidiomycota</taxon>
        <taxon>Agaricomycotina</taxon>
        <taxon>Agaricomycetes</taxon>
        <taxon>Agaricomycetidae</taxon>
        <taxon>Agaricales</taxon>
        <taxon>Marasmiineae</taxon>
        <taxon>Mycenaceae</taxon>
        <taxon>Mycena</taxon>
    </lineage>
</organism>
<dbReference type="InterPro" id="IPR053024">
    <property type="entry name" value="Fungal_surface_NADase"/>
</dbReference>